<dbReference type="PANTHER" id="PTHR30466:SF1">
    <property type="entry name" value="FMN REDUCTASE (NADH) RUTF"/>
    <property type="match status" value="1"/>
</dbReference>
<evidence type="ECO:0000256" key="1">
    <source>
        <dbReference type="ARBA" id="ARBA00022630"/>
    </source>
</evidence>
<reference evidence="6" key="1">
    <citation type="journal article" date="2015" name="Nature">
        <title>Complex archaea that bridge the gap between prokaryotes and eukaryotes.</title>
        <authorList>
            <person name="Spang A."/>
            <person name="Saw J.H."/>
            <person name="Jorgensen S.L."/>
            <person name="Zaremba-Niedzwiedzka K."/>
            <person name="Martijn J."/>
            <person name="Lind A.E."/>
            <person name="van Eijk R."/>
            <person name="Schleper C."/>
            <person name="Guy L."/>
            <person name="Ettema T.J."/>
        </authorList>
    </citation>
    <scope>NUCLEOTIDE SEQUENCE</scope>
</reference>
<proteinExistence type="inferred from homology"/>
<dbReference type="SMART" id="SM00903">
    <property type="entry name" value="Flavin_Reduct"/>
    <property type="match status" value="1"/>
</dbReference>
<dbReference type="InterPro" id="IPR019917">
    <property type="entry name" value="RutF"/>
</dbReference>
<keyword evidence="1" id="KW-0285">Flavoprotein</keyword>
<gene>
    <name evidence="6" type="ORF">LCGC14_0114700</name>
</gene>
<dbReference type="GO" id="GO:0008752">
    <property type="term" value="F:FMN reductase [NAD(P)H] activity"/>
    <property type="evidence" value="ECO:0007669"/>
    <property type="project" value="InterPro"/>
</dbReference>
<evidence type="ECO:0000256" key="2">
    <source>
        <dbReference type="ARBA" id="ARBA00022643"/>
    </source>
</evidence>
<accession>A0A0F9V8X4</accession>
<evidence type="ECO:0000256" key="3">
    <source>
        <dbReference type="ARBA" id="ARBA00023002"/>
    </source>
</evidence>
<dbReference type="HAMAP" id="MF_00833">
    <property type="entry name" value="RutF"/>
    <property type="match status" value="1"/>
</dbReference>
<evidence type="ECO:0000313" key="6">
    <source>
        <dbReference type="EMBL" id="KKO01661.1"/>
    </source>
</evidence>
<dbReference type="AlphaFoldDB" id="A0A0F9V8X4"/>
<keyword evidence="3" id="KW-0560">Oxidoreductase</keyword>
<dbReference type="InterPro" id="IPR002563">
    <property type="entry name" value="Flavin_Rdtase-like_dom"/>
</dbReference>
<dbReference type="InterPro" id="IPR050268">
    <property type="entry name" value="NADH-dep_flavin_reductase"/>
</dbReference>
<evidence type="ECO:0000256" key="4">
    <source>
        <dbReference type="ARBA" id="ARBA00023027"/>
    </source>
</evidence>
<dbReference type="GO" id="GO:0042602">
    <property type="term" value="F:riboflavin reductase (NADPH) activity"/>
    <property type="evidence" value="ECO:0007669"/>
    <property type="project" value="TreeGrafter"/>
</dbReference>
<dbReference type="InterPro" id="IPR012349">
    <property type="entry name" value="Split_barrel_FMN-bd"/>
</dbReference>
<dbReference type="GO" id="GO:0010181">
    <property type="term" value="F:FMN binding"/>
    <property type="evidence" value="ECO:0007669"/>
    <property type="project" value="InterPro"/>
</dbReference>
<evidence type="ECO:0000259" key="5">
    <source>
        <dbReference type="SMART" id="SM00903"/>
    </source>
</evidence>
<sequence length="173" mass="18551">MLAVKIPEPLPTEVSRDAFRNAMSVLAAAVNVVTTDGPAGRAGFTATAVCSVSDEPPSLLVCLNRNASVYDTFCVNGHLCVNTLTANHQALSNLFGGKSSMEERFASAQWSTECTGAPMLDDALINFDCRITNRVEAGSHDILICEIVGIRQQDSGEGLIYFQRGYCNATQLM</sequence>
<name>A0A0F9V8X4_9ZZZZ</name>
<feature type="domain" description="Flavin reductase like" evidence="5">
    <location>
        <begin position="23"/>
        <end position="168"/>
    </location>
</feature>
<protein>
    <recommendedName>
        <fullName evidence="5">Flavin reductase like domain-containing protein</fullName>
    </recommendedName>
</protein>
<dbReference type="SUPFAM" id="SSF50475">
    <property type="entry name" value="FMN-binding split barrel"/>
    <property type="match status" value="1"/>
</dbReference>
<organism evidence="6">
    <name type="scientific">marine sediment metagenome</name>
    <dbReference type="NCBI Taxonomy" id="412755"/>
    <lineage>
        <taxon>unclassified sequences</taxon>
        <taxon>metagenomes</taxon>
        <taxon>ecological metagenomes</taxon>
    </lineage>
</organism>
<dbReference type="EMBL" id="LAZR01000034">
    <property type="protein sequence ID" value="KKO01661.1"/>
    <property type="molecule type" value="Genomic_DNA"/>
</dbReference>
<dbReference type="Gene3D" id="2.30.110.10">
    <property type="entry name" value="Electron Transport, Fmn-binding Protein, Chain A"/>
    <property type="match status" value="1"/>
</dbReference>
<comment type="caution">
    <text evidence="6">The sequence shown here is derived from an EMBL/GenBank/DDBJ whole genome shotgun (WGS) entry which is preliminary data.</text>
</comment>
<keyword evidence="4" id="KW-0520">NAD</keyword>
<dbReference type="GO" id="GO:0006208">
    <property type="term" value="P:pyrimidine nucleobase catabolic process"/>
    <property type="evidence" value="ECO:0007669"/>
    <property type="project" value="TreeGrafter"/>
</dbReference>
<keyword evidence="2" id="KW-0288">FMN</keyword>
<dbReference type="Pfam" id="PF01613">
    <property type="entry name" value="Flavin_Reduct"/>
    <property type="match status" value="1"/>
</dbReference>
<dbReference type="PANTHER" id="PTHR30466">
    <property type="entry name" value="FLAVIN REDUCTASE"/>
    <property type="match status" value="1"/>
</dbReference>